<dbReference type="OrthoDB" id="424427at2"/>
<dbReference type="EMBL" id="LTBC01000014">
    <property type="protein sequence ID" value="KYH31188.1"/>
    <property type="molecule type" value="Genomic_DNA"/>
</dbReference>
<keyword evidence="1" id="KW-0460">Magnesium</keyword>
<feature type="domain" description="PIN" evidence="2">
    <location>
        <begin position="5"/>
        <end position="114"/>
    </location>
</feature>
<keyword evidence="4" id="KW-1185">Reference proteome</keyword>
<evidence type="ECO:0000313" key="4">
    <source>
        <dbReference type="Proteomes" id="UP000075670"/>
    </source>
</evidence>
<dbReference type="AlphaFoldDB" id="A0A151AU74"/>
<dbReference type="InterPro" id="IPR051619">
    <property type="entry name" value="TypeII_TA_RNase_PINc/VapC"/>
</dbReference>
<protein>
    <recommendedName>
        <fullName evidence="2">PIN domain-containing protein</fullName>
    </recommendedName>
</protein>
<dbReference type="PANTHER" id="PTHR35901:SF1">
    <property type="entry name" value="EXONUCLEASE VAPC9"/>
    <property type="match status" value="1"/>
</dbReference>
<evidence type="ECO:0000259" key="2">
    <source>
        <dbReference type="Pfam" id="PF01850"/>
    </source>
</evidence>
<dbReference type="SUPFAM" id="SSF88723">
    <property type="entry name" value="PIN domain-like"/>
    <property type="match status" value="1"/>
</dbReference>
<dbReference type="Gene3D" id="3.40.50.1010">
    <property type="entry name" value="5'-nuclease"/>
    <property type="match status" value="1"/>
</dbReference>
<evidence type="ECO:0000256" key="1">
    <source>
        <dbReference type="ARBA" id="ARBA00022842"/>
    </source>
</evidence>
<evidence type="ECO:0000313" key="3">
    <source>
        <dbReference type="EMBL" id="KYH31188.1"/>
    </source>
</evidence>
<accession>A0A151AU74</accession>
<dbReference type="PANTHER" id="PTHR35901">
    <property type="entry name" value="RIBONUCLEASE VAPC3"/>
    <property type="match status" value="1"/>
</dbReference>
<dbReference type="InterPro" id="IPR029060">
    <property type="entry name" value="PIN-like_dom_sf"/>
</dbReference>
<reference evidence="3 4" key="1">
    <citation type="submission" date="2016-02" db="EMBL/GenBank/DDBJ databases">
        <title>Genome sequence of Moorella mulderi DSM 14980.</title>
        <authorList>
            <person name="Poehlein A."/>
            <person name="Daniel R."/>
        </authorList>
    </citation>
    <scope>NUCLEOTIDE SEQUENCE [LARGE SCALE GENOMIC DNA]</scope>
    <source>
        <strain evidence="3 4">DSM 14980</strain>
    </source>
</reference>
<name>A0A151AU74_9FIRM</name>
<dbReference type="Proteomes" id="UP000075670">
    <property type="component" value="Unassembled WGS sequence"/>
</dbReference>
<proteinExistence type="predicted"/>
<comment type="caution">
    <text evidence="3">The sequence shown here is derived from an EMBL/GenBank/DDBJ whole genome shotgun (WGS) entry which is preliminary data.</text>
</comment>
<gene>
    <name evidence="3" type="ORF">MOMUL_25690</name>
</gene>
<dbReference type="CDD" id="cd09873">
    <property type="entry name" value="PIN_Pae0151-like"/>
    <property type="match status" value="1"/>
</dbReference>
<dbReference type="InterPro" id="IPR044153">
    <property type="entry name" value="PIN_Pae0151-like"/>
</dbReference>
<dbReference type="PATRIC" id="fig|1122241.3.peg.2727"/>
<sequence length="161" mass="18434">MSSYICLDTSVLMKVLVEEEDSDKATVLMRRIIEERKIIVLPAFAWAEVGSVLRQKCKRGELSTPDADDLWAEFQQFPGIEYLNDNMVMGRAWELGKHFDMPTLYDAAFMAVAEIVTENTGETCEYWTTDERLVKIVSEQKEYVKWLKALPQAGECVGLKK</sequence>
<organism evidence="3 4">
    <name type="scientific">Moorella mulderi DSM 14980</name>
    <dbReference type="NCBI Taxonomy" id="1122241"/>
    <lineage>
        <taxon>Bacteria</taxon>
        <taxon>Bacillati</taxon>
        <taxon>Bacillota</taxon>
        <taxon>Clostridia</taxon>
        <taxon>Neomoorellales</taxon>
        <taxon>Neomoorellaceae</taxon>
        <taxon>Neomoorella</taxon>
    </lineage>
</organism>
<dbReference type="RefSeq" id="WP_062285336.1">
    <property type="nucleotide sequence ID" value="NZ_LTBC01000014.1"/>
</dbReference>
<dbReference type="Pfam" id="PF01850">
    <property type="entry name" value="PIN"/>
    <property type="match status" value="1"/>
</dbReference>
<dbReference type="InterPro" id="IPR002716">
    <property type="entry name" value="PIN_dom"/>
</dbReference>